<organism evidence="10 11">
    <name type="scientific">Venturia effusa</name>
    <dbReference type="NCBI Taxonomy" id="50376"/>
    <lineage>
        <taxon>Eukaryota</taxon>
        <taxon>Fungi</taxon>
        <taxon>Dikarya</taxon>
        <taxon>Ascomycota</taxon>
        <taxon>Pezizomycotina</taxon>
        <taxon>Dothideomycetes</taxon>
        <taxon>Pleosporomycetidae</taxon>
        <taxon>Venturiales</taxon>
        <taxon>Venturiaceae</taxon>
        <taxon>Venturia</taxon>
    </lineage>
</organism>
<keyword evidence="7 9" id="KW-0503">Monooxygenase</keyword>
<dbReference type="GO" id="GO:0016705">
    <property type="term" value="F:oxidoreductase activity, acting on paired donors, with incorporation or reduction of molecular oxygen"/>
    <property type="evidence" value="ECO:0007669"/>
    <property type="project" value="InterPro"/>
</dbReference>
<feature type="binding site" description="axial binding residue" evidence="8">
    <location>
        <position position="479"/>
    </location>
    <ligand>
        <name>heme</name>
        <dbReference type="ChEBI" id="CHEBI:30413"/>
    </ligand>
    <ligandPart>
        <name>Fe</name>
        <dbReference type="ChEBI" id="CHEBI:18248"/>
    </ligandPart>
</feature>
<dbReference type="PRINTS" id="PR00463">
    <property type="entry name" value="EP450I"/>
</dbReference>
<keyword evidence="5 9" id="KW-0560">Oxidoreductase</keyword>
<dbReference type="SUPFAM" id="SSF48264">
    <property type="entry name" value="Cytochrome P450"/>
    <property type="match status" value="1"/>
</dbReference>
<evidence type="ECO:0000313" key="11">
    <source>
        <dbReference type="Proteomes" id="UP000316270"/>
    </source>
</evidence>
<gene>
    <name evidence="10" type="ORF">FKW77_010513</name>
</gene>
<name>A0A517KXT3_9PEZI</name>
<dbReference type="Proteomes" id="UP000316270">
    <property type="component" value="Chromosome 1"/>
</dbReference>
<accession>A0A517KXT3</accession>
<evidence type="ECO:0000256" key="2">
    <source>
        <dbReference type="ARBA" id="ARBA00010617"/>
    </source>
</evidence>
<dbReference type="InterPro" id="IPR017972">
    <property type="entry name" value="Cyt_P450_CS"/>
</dbReference>
<dbReference type="PRINTS" id="PR00385">
    <property type="entry name" value="P450"/>
</dbReference>
<dbReference type="CDD" id="cd11063">
    <property type="entry name" value="CYP52"/>
    <property type="match status" value="1"/>
</dbReference>
<evidence type="ECO:0000256" key="4">
    <source>
        <dbReference type="ARBA" id="ARBA00022723"/>
    </source>
</evidence>
<dbReference type="PANTHER" id="PTHR24287:SF1">
    <property type="entry name" value="P450, PUTATIVE (EUROFUNG)-RELATED"/>
    <property type="match status" value="1"/>
</dbReference>
<evidence type="ECO:0000256" key="5">
    <source>
        <dbReference type="ARBA" id="ARBA00023002"/>
    </source>
</evidence>
<protein>
    <recommendedName>
        <fullName evidence="12">Cytochrome P450</fullName>
    </recommendedName>
</protein>
<keyword evidence="4 8" id="KW-0479">Metal-binding</keyword>
<evidence type="ECO:0000256" key="9">
    <source>
        <dbReference type="RuleBase" id="RU000461"/>
    </source>
</evidence>
<evidence type="ECO:0000256" key="3">
    <source>
        <dbReference type="ARBA" id="ARBA00022617"/>
    </source>
</evidence>
<keyword evidence="6 8" id="KW-0408">Iron</keyword>
<evidence type="ECO:0008006" key="12">
    <source>
        <dbReference type="Google" id="ProtNLM"/>
    </source>
</evidence>
<evidence type="ECO:0000256" key="6">
    <source>
        <dbReference type="ARBA" id="ARBA00023004"/>
    </source>
</evidence>
<dbReference type="AlphaFoldDB" id="A0A517KXT3"/>
<dbReference type="InterPro" id="IPR002401">
    <property type="entry name" value="Cyt_P450_E_grp-I"/>
</dbReference>
<dbReference type="Pfam" id="PF00067">
    <property type="entry name" value="p450"/>
    <property type="match status" value="1"/>
</dbReference>
<sequence>MAFSLLSWTALFFASIACFVFNYLRSVVAARQFQAFERENGSSRPVFSSAKLPWSLDRVYAVVKASRDGLDLFDDLLIPRFRQLRTWTFEGFAIFNQPYITTAEPRNVQAAFATSFKDFATGPTRAGQFGALLGHKGIFTQDGEKWARGRKMVRPVFKRERVNDLGETGRASEILIDLLPMSEDGVWTRTVDLMPYFYRFTLDTATGFLFGKSVESQSAAAGTAAAKGSEDLGDIAAGQEFADAFMVAQEWLSYRIRLQGLYFLVDGLKWRRAVKTVRSFVNRYVKQALEQETERVDEKMGEVESEDYNFLSELVKETRDPVELRDQILGVLLAGRDSTAALLSWTFLELAARPQLYADLRSSILDTFGSDRQQPLTFATLKAHHPIQNLLNEVLRLHPVVPLNNRICINNTILPIGGGPSGTEPIAVKKGTLVNFVIYLMHRRKDIWGEDADEFRPERWEGRKTGWEFVPFSGGARICLGQQYALTEAAYLLVRLVQCFDKVDFERIADGERMKKGFGLTMSPLNGCKVRLRRAH</sequence>
<dbReference type="Gene3D" id="1.10.630.10">
    <property type="entry name" value="Cytochrome P450"/>
    <property type="match status" value="1"/>
</dbReference>
<reference evidence="10 11" key="1">
    <citation type="submission" date="2019-07" db="EMBL/GenBank/DDBJ databases">
        <title>Finished genome of Venturia effusa.</title>
        <authorList>
            <person name="Young C.A."/>
            <person name="Cox M.P."/>
            <person name="Ganley A.R.D."/>
            <person name="David W.J."/>
        </authorList>
    </citation>
    <scope>NUCLEOTIDE SEQUENCE [LARGE SCALE GENOMIC DNA]</scope>
    <source>
        <strain evidence="11">albino</strain>
    </source>
</reference>
<evidence type="ECO:0000256" key="1">
    <source>
        <dbReference type="ARBA" id="ARBA00001971"/>
    </source>
</evidence>
<keyword evidence="3 8" id="KW-0349">Heme</keyword>
<evidence type="ECO:0000256" key="8">
    <source>
        <dbReference type="PIRSR" id="PIRSR602401-1"/>
    </source>
</evidence>
<dbReference type="GO" id="GO:0020037">
    <property type="term" value="F:heme binding"/>
    <property type="evidence" value="ECO:0007669"/>
    <property type="project" value="InterPro"/>
</dbReference>
<keyword evidence="11" id="KW-1185">Reference proteome</keyword>
<dbReference type="STRING" id="50376.A0A517KXT3"/>
<comment type="cofactor">
    <cofactor evidence="1 8">
        <name>heme</name>
        <dbReference type="ChEBI" id="CHEBI:30413"/>
    </cofactor>
</comment>
<evidence type="ECO:0000256" key="7">
    <source>
        <dbReference type="ARBA" id="ARBA00023033"/>
    </source>
</evidence>
<dbReference type="PANTHER" id="PTHR24287">
    <property type="entry name" value="P450, PUTATIVE (EUROFUNG)-RELATED"/>
    <property type="match status" value="1"/>
</dbReference>
<dbReference type="InterPro" id="IPR047146">
    <property type="entry name" value="Cyt_P450_E_CYP52_fungi"/>
</dbReference>
<comment type="similarity">
    <text evidence="2 9">Belongs to the cytochrome P450 family.</text>
</comment>
<dbReference type="GO" id="GO:0005506">
    <property type="term" value="F:iron ion binding"/>
    <property type="evidence" value="ECO:0007669"/>
    <property type="project" value="InterPro"/>
</dbReference>
<proteinExistence type="inferred from homology"/>
<dbReference type="GO" id="GO:0004497">
    <property type="term" value="F:monooxygenase activity"/>
    <property type="evidence" value="ECO:0007669"/>
    <property type="project" value="UniProtKB-KW"/>
</dbReference>
<dbReference type="EMBL" id="CP042185">
    <property type="protein sequence ID" value="QDS68190.1"/>
    <property type="molecule type" value="Genomic_DNA"/>
</dbReference>
<dbReference type="OrthoDB" id="1470350at2759"/>
<dbReference type="InterPro" id="IPR036396">
    <property type="entry name" value="Cyt_P450_sf"/>
</dbReference>
<dbReference type="PROSITE" id="PS00086">
    <property type="entry name" value="CYTOCHROME_P450"/>
    <property type="match status" value="1"/>
</dbReference>
<evidence type="ECO:0000313" key="10">
    <source>
        <dbReference type="EMBL" id="QDS68190.1"/>
    </source>
</evidence>
<dbReference type="InterPro" id="IPR001128">
    <property type="entry name" value="Cyt_P450"/>
</dbReference>